<dbReference type="SUPFAM" id="SSF103642">
    <property type="entry name" value="Sec-C motif"/>
    <property type="match status" value="1"/>
</dbReference>
<sequence length="110" mass="12269">MSKCFYRGRPIVMGKHNLGTYQPKPNVKLGSQNNPLILQVQTQARQHEIEAMLEQHQLFADISINAEEAEDIKALDVALNKPAPQVFAKTPERNDPCSCGSGKKYKKCCA</sequence>
<comment type="caution">
    <text evidence="1">The sequence shown here is derived from an EMBL/GenBank/DDBJ whole genome shotgun (WGS) entry which is preliminary data.</text>
</comment>
<gene>
    <name evidence="1" type="ORF">PTD2_03311</name>
</gene>
<dbReference type="RefSeq" id="WP_009836863.1">
    <property type="nucleotide sequence ID" value="NZ_AAOH01000001.1"/>
</dbReference>
<dbReference type="InterPro" id="IPR004027">
    <property type="entry name" value="SEC_C_motif"/>
</dbReference>
<dbReference type="STRING" id="87626.PTD2_03311"/>
<dbReference type="InterPro" id="IPR026368">
    <property type="entry name" value="SWIM_PBPRA1643"/>
</dbReference>
<dbReference type="eggNOG" id="COG3012">
    <property type="taxonomic scope" value="Bacteria"/>
</dbReference>
<evidence type="ECO:0000313" key="2">
    <source>
        <dbReference type="Proteomes" id="UP000006201"/>
    </source>
</evidence>
<proteinExistence type="predicted"/>
<name>A4C4T3_9GAMM</name>
<dbReference type="HOGENOM" id="CLU_172553_0_0_6"/>
<dbReference type="EMBL" id="AAOH01000001">
    <property type="protein sequence ID" value="EAR30565.1"/>
    <property type="molecule type" value="Genomic_DNA"/>
</dbReference>
<dbReference type="Pfam" id="PF02810">
    <property type="entry name" value="SEC-C"/>
    <property type="match status" value="1"/>
</dbReference>
<evidence type="ECO:0000313" key="1">
    <source>
        <dbReference type="EMBL" id="EAR30565.1"/>
    </source>
</evidence>
<accession>A4C4T3</accession>
<dbReference type="Proteomes" id="UP000006201">
    <property type="component" value="Unassembled WGS sequence"/>
</dbReference>
<dbReference type="AlphaFoldDB" id="A4C4T3"/>
<evidence type="ECO:0008006" key="3">
    <source>
        <dbReference type="Google" id="ProtNLM"/>
    </source>
</evidence>
<keyword evidence="2" id="KW-1185">Reference proteome</keyword>
<reference evidence="1 2" key="1">
    <citation type="submission" date="2006-02" db="EMBL/GenBank/DDBJ databases">
        <authorList>
            <person name="Moran M.A."/>
            <person name="Kjelleberg S."/>
            <person name="Egan S."/>
            <person name="Saunders N."/>
            <person name="Thomas T."/>
            <person name="Ferriera S."/>
            <person name="Johnson J."/>
            <person name="Kravitz S."/>
            <person name="Halpern A."/>
            <person name="Remington K."/>
            <person name="Beeson K."/>
            <person name="Tran B."/>
            <person name="Rogers Y.-H."/>
            <person name="Friedman R."/>
            <person name="Venter J.C."/>
        </authorList>
    </citation>
    <scope>NUCLEOTIDE SEQUENCE [LARGE SCALE GENOMIC DNA]</scope>
    <source>
        <strain evidence="1 2">D2</strain>
    </source>
</reference>
<dbReference type="OrthoDB" id="570299at2"/>
<dbReference type="NCBIfam" id="TIGR04102">
    <property type="entry name" value="SWIM_PBPRA1643"/>
    <property type="match status" value="1"/>
</dbReference>
<organism evidence="1 2">
    <name type="scientific">Pseudoalteromonas tunicata D2</name>
    <dbReference type="NCBI Taxonomy" id="87626"/>
    <lineage>
        <taxon>Bacteria</taxon>
        <taxon>Pseudomonadati</taxon>
        <taxon>Pseudomonadota</taxon>
        <taxon>Gammaproteobacteria</taxon>
        <taxon>Alteromonadales</taxon>
        <taxon>Pseudoalteromonadaceae</taxon>
        <taxon>Pseudoalteromonas</taxon>
    </lineage>
</organism>
<dbReference type="Gene3D" id="3.10.450.50">
    <property type="match status" value="1"/>
</dbReference>
<protein>
    <recommendedName>
        <fullName evidence="3">Zinc chelation protein SecC</fullName>
    </recommendedName>
</protein>